<keyword evidence="23" id="KW-1185">Reference proteome</keyword>
<protein>
    <submittedName>
        <fullName evidence="22">Fibrocystin-L</fullName>
    </submittedName>
</protein>
<dbReference type="Gene3D" id="2.60.40.10">
    <property type="entry name" value="Immunoglobulins"/>
    <property type="match status" value="11"/>
</dbReference>
<dbReference type="FunFam" id="2.60.40.60:FF:000013">
    <property type="entry name" value="Cadherin EGF LAG seven-pass G-type receptor"/>
    <property type="match status" value="1"/>
</dbReference>
<dbReference type="SUPFAM" id="SSF49313">
    <property type="entry name" value="Cadherin-like"/>
    <property type="match status" value="7"/>
</dbReference>
<feature type="domain" description="Cadherin" evidence="19">
    <location>
        <begin position="5179"/>
        <end position="5301"/>
    </location>
</feature>
<evidence type="ECO:0000256" key="10">
    <source>
        <dbReference type="ARBA" id="ARBA00022889"/>
    </source>
</evidence>
<dbReference type="FunFam" id="2.60.40.60:FF:000116">
    <property type="entry name" value="Dachsous cadherin-related 2"/>
    <property type="match status" value="1"/>
</dbReference>
<dbReference type="Gene3D" id="2.160.20.10">
    <property type="entry name" value="Single-stranded right-handed beta-helix, Pectin lyase-like"/>
    <property type="match status" value="2"/>
</dbReference>
<dbReference type="PANTHER" id="PTHR46769:SF2">
    <property type="entry name" value="FIBROCYSTIN-L ISOFORM 2 PRECURSOR-RELATED"/>
    <property type="match status" value="1"/>
</dbReference>
<dbReference type="SUPFAM" id="SSF63446">
    <property type="entry name" value="Type I dockerin domain"/>
    <property type="match status" value="1"/>
</dbReference>
<dbReference type="InterPro" id="IPR011658">
    <property type="entry name" value="PA14_dom"/>
</dbReference>
<evidence type="ECO:0000256" key="5">
    <source>
        <dbReference type="ARBA" id="ARBA00022536"/>
    </source>
</evidence>
<keyword evidence="14" id="KW-0325">Glycoprotein</keyword>
<dbReference type="SMART" id="SM00429">
    <property type="entry name" value="IPT"/>
    <property type="match status" value="11"/>
</dbReference>
<evidence type="ECO:0000313" key="23">
    <source>
        <dbReference type="Proteomes" id="UP000225706"/>
    </source>
</evidence>
<dbReference type="PRINTS" id="PR00205">
    <property type="entry name" value="CADHERIN"/>
</dbReference>
<keyword evidence="15" id="KW-0966">Cell projection</keyword>
<dbReference type="InterPro" id="IPR002909">
    <property type="entry name" value="IPT_dom"/>
</dbReference>
<evidence type="ECO:0000256" key="9">
    <source>
        <dbReference type="ARBA" id="ARBA00022837"/>
    </source>
</evidence>
<keyword evidence="11 18" id="KW-1133">Transmembrane helix</keyword>
<dbReference type="Pfam" id="PF01833">
    <property type="entry name" value="TIG"/>
    <property type="match status" value="13"/>
</dbReference>
<dbReference type="Pfam" id="PF00028">
    <property type="entry name" value="Cadherin"/>
    <property type="match status" value="7"/>
</dbReference>
<feature type="compositionally biased region" description="Polar residues" evidence="17">
    <location>
        <begin position="6216"/>
        <end position="6251"/>
    </location>
</feature>
<feature type="region of interest" description="Disordered" evidence="17">
    <location>
        <begin position="6529"/>
        <end position="6588"/>
    </location>
</feature>
<evidence type="ECO:0000256" key="3">
    <source>
        <dbReference type="ARBA" id="ARBA00004316"/>
    </source>
</evidence>
<dbReference type="GO" id="GO:0000272">
    <property type="term" value="P:polysaccharide catabolic process"/>
    <property type="evidence" value="ECO:0007669"/>
    <property type="project" value="InterPro"/>
</dbReference>
<dbReference type="Proteomes" id="UP000225706">
    <property type="component" value="Unassembled WGS sequence"/>
</dbReference>
<dbReference type="InterPro" id="IPR008972">
    <property type="entry name" value="Cupredoxin"/>
</dbReference>
<dbReference type="SUPFAM" id="SSF56988">
    <property type="entry name" value="Anthrax protective antigen"/>
    <property type="match status" value="1"/>
</dbReference>
<dbReference type="STRING" id="50429.A0A2B4S3M0"/>
<evidence type="ECO:0000259" key="19">
    <source>
        <dbReference type="PROSITE" id="PS50268"/>
    </source>
</evidence>
<feature type="domain" description="G8" evidence="20">
    <location>
        <begin position="2150"/>
        <end position="2272"/>
    </location>
</feature>
<dbReference type="InterPro" id="IPR052387">
    <property type="entry name" value="Fibrocystin"/>
</dbReference>
<dbReference type="Pfam" id="PF24606">
    <property type="entry name" value="CEMIP_beta-hel"/>
    <property type="match status" value="2"/>
</dbReference>
<feature type="domain" description="Cadherin" evidence="19">
    <location>
        <begin position="4522"/>
        <end position="4628"/>
    </location>
</feature>
<dbReference type="CDD" id="cd14256">
    <property type="entry name" value="Dockerin_I"/>
    <property type="match status" value="1"/>
</dbReference>
<dbReference type="InterPro" id="IPR002126">
    <property type="entry name" value="Cadherin-like_dom"/>
</dbReference>
<dbReference type="InterPro" id="IPR006626">
    <property type="entry name" value="PbH1"/>
</dbReference>
<feature type="compositionally biased region" description="Polar residues" evidence="17">
    <location>
        <begin position="6258"/>
        <end position="6268"/>
    </location>
</feature>
<dbReference type="Pfam" id="PF07691">
    <property type="entry name" value="PA14"/>
    <property type="match status" value="1"/>
</dbReference>
<keyword evidence="9 16" id="KW-0106">Calcium</keyword>
<dbReference type="SUPFAM" id="SSF51126">
    <property type="entry name" value="Pectin lyase-like"/>
    <property type="match status" value="2"/>
</dbReference>
<dbReference type="OrthoDB" id="5970391at2759"/>
<evidence type="ECO:0000256" key="12">
    <source>
        <dbReference type="ARBA" id="ARBA00023136"/>
    </source>
</evidence>
<sequence length="6689" mass="730577">MISKQFSLLRVKCKTFELSTKDEIDPVVYSIEPTHGSLAGGTMVFVHGRGFANDQFNFHDPLLGNKILFKSDKHQVECHITPTDVSEKRIGCETEPSPTVTDGEYELVMFVNGALVTRYCGRHQKCTFQFYKWRTPTIDDFTPRAAIPGTPVEIFGKIQTTQFSRLSPGFSADNKEITRIYVGLECNPFNDETNELFGAELEDCGWTPNCRGSFQCLPKTRTPGSHSASYLVSLLGRSQVNKNLWRVDANQELYLYQTHPDIQSVSPSSGSLLGGTIITIRGKGFSDIAKNVKVFVAGSRGLLREIWTATVKSNLADIAALQSSAADFHFEYLTESSLPKTVSWDRNSGYSARVTGYFVPFQDDVYRFGILSDDTSELYLSLKGDPSDKIKIASCSSATTNWDSNSVQESEPFSLEAGKEYYIEAYHNDYGGGHHMKIRVGMEMTQHTNAEVGAARDEKQKIRISSSVLWEKQILDFTDWNEDERVCEVQRLSLQPLQCVETNITSCNNTSDTFTLSYFDESITLSLQGTNSSILAQRLSELNAFTGRGQINVNAAKVTEGNATLFLIRFCFNDPRGIEVLNGTAQSNQTLDLSITRDVKGESAKDFQLLIGGVPSIVLKPNSSIDKIEKALKRWFSVECEESSIVGRIFYKDYEGENIYGRESGERVSDMQAFCGRHALKNPTILWKADYSAYLNNFPQPTYSVARYKWFCFAYKGPIKDQVRFRVKYRDSVNEERYSTRWYSFIRSSAQLSNWGFSCIDVWSKISEDFGDQAKSVEMYSIEISRLEGYDEDVFVDNVWIGKNQLLVTPVSSGAMPNGFIIKDYKIEKTTETNWTISLLPANCGSPMPLFSVVEYTGEENGSPDDVTYTTPGLNSTVRVRRIQEASPPIEGTFDIDYNGNVIKDIPVDISATRLQDLFEQEFEEGIIEVERSGHCAEFEWTFTWKTHGGNHPEVRVNDSGLTGVQVTTTVTTIQDGGLFLDPIPGEFLRVPSTQTQVVVVVNEITGSCSDNNCSFNYSADQTPKLTSISPASGPGGPEGTGTVITLGGTGFSSNNGDNIVTIGGSTCVVISSDIGNITCRADYGPGGRHLVEVLVKEKGLADNNQLLNFTYIITATSVSPASGSIAGGQVITISGSGFGSKKENASVLLDGSPCDVLTITMSQITCRTSAHSAGTVSVNISIDESSVTVSNAFKYDSSLTIDVTSVSPQQGRVSGGELITISGSGFLNETSVQIGDQNCVIQSRTGVEITCLAPPHAPGKFAIRLVTPEKGFASIPTAYNTFEYLLEVHSIYPLSGSVAGGTHVTITGRGFGFNVTRVSVTVQGRPCRVLSCNDTQVICETKDNFQTVEIDNSGRHPEFGLGYEWSPKHVTCYQGDTVKWSWAGQELSNAVYNVFQTRDSSSVQHDGSGFRSNAPSKTGSFSHRFSRTGMYFYAGSGSVTMKGIVKVLSLRTQSGPIQFVVDGFEAVYNLSSSPVPSTTCESGRTDSFPGCNSSQAVKNSGSDDYEFTYLDCSTPKVSAVTPSNGTSDATITINGRGFSDETCHNKVKFGSHACDVISSSETEITCKLNTAGFPVAGVPRDVSVKVLNRGYAFVQADVGETAHFVLKPTVTALSPKTGSQAGGTRLTIKGDGFSNANIDNTVLVGSTECDVITASFDTIVCTTRESTEEAQLVSVTVNTETSVCVAAGPTDCKYTFAADRTPVVTMATPAIVDRPKTEFRFQMLQPPTADVTVTIGNQDCGVTEVMSQLVKCVLPGIVFGSHTVTLHESGKGFAKFNDVSDVIDSKASVISVTPTQSSRNGGLTIAIAGNGFNPTSSRTSVTIGGEICEIVTVTYGAIKCVTPPHSLRSAVTLQVTVESESTSVDFPSTEIAYTEDATPVLSSLSTPTGKGGDVLTIYGTGLDASPSDSAVQVLIGDEPCAVLSSDEGKVKCTLVAHAAGSNDVDVLVPGKGRATSRLSFTYDLKLESVVPNESGFGGGRILVFQGYGFDSSAKVRICGNECILSPTHNTTTTELACEAPSHILDDIDTICNIKMTLNGLSSNIGMGFTYKVAQTSQIASVTPPRGGTGGGTTLTIQGSGFSDTQSDNVVTIDGTECVVTFANSTLILCTTGPHSRTIETKVRVEVGNNGKAIDEAAYFFYVDVWSSPFTWGYNNPPEAGTFVTIKKGQTILLDQDTPALKFLLIQGGTLIFDMEKPSLHLQAENILITDNGCLQVGTEDDPFPGQALITLHGHVRSREIPVFGTKSIALREGKLDLHGLHVPITWTHLSSTAEVNATQLHLVKQVSWKPGDRIILAPTGKSQREFEELTITAVLNDNYTLEVSPPLKYKQISIIQTFDGIHKVETRAEVGLLTRNVRVRGSVHSAWTEKIEACEDEFRPGQFQTQTCFQGKFGEEVGSDEFGVTIMIHAPEESKNLVTARFSYVEISNAGQAFRLGRYPIHFHLSGDVSGSYVRGCAIHHSFNRAITMHGIHNLHVSHNVVFNVRGNCFFMEDGIETGNVVEYNLGIFVIASTSALNVDITPATYWVTNANNTVRHNAAAGGSHFGFWYQMFEHPDGPSFRPDYCPRNVFMLEFFNNSAHSFGRYGLWIFPVYHPMEGGSCGSIITKPAVFGSFIAYNNMRGAEAVKIGAVQMHDFKMLDNDIAGIEYVFADTKDAPRGGPRIKNALIVGHSQVSEGLDLKIRSNTLCTTSGIKLPQFSKLVVENVTFVNFDQEGCTCYSACAQCVEFKKKGGWTTYTMKNRFVNSPRRSAFLWSHESVIVDLDGTLTGYPNGSLVPLNANLPPDHCFYSPQDSYGPHNGSVCDSTVKFRRFAFNEVAPESLISKNVLLENRHGMDVVPFCIKCSTHPQGWVTLLILGEEYNITFENAWQLTNITYSGKFYDMEENDHIWIKHWLVQTPDHFTTTGAYQNKTDVTPPANAQHGNWSFVNETKEFTYIASGRDAPRTPNNNIEPRDVTLRVYRCFYEKCIVPVPPPPPKGRPAKVQLWSNVDDWDGTEPMYGGYGRRLPTNGSDVMIQTHWYMVADIELPYLNQLFIYGTLEIDDRPGMVLNASIIFVAGGLIVGWPDQPYLSNFMISLQGNVYSEDLPLRDVNVGSKALGVFGFLWMHGRPRKVYWTHLAVTAEAGDHSVLLSETVDWNIGDEIVITSTTVEPQQTEKFFITAITQNRRNLTLDKALQYKHIAVTHTAGNWTYTLAAEVGLLTRNILVEGADYPTGAWDQSFGCRVLIGRTSIEGIEFKGSARIENVEFNRCGQEGWIDDYDPRFALAFLDTGDVEGNTSYVRGNSFHDGFNTGIGVLGTNNLNIEDNIVHHTVGPSIRVTGSFVSLLRNLAVYSISIHTYNGRKDKSNLHWPGAIEVYEAKEVILINNTVAGSERFGFKIGGEKCSDGPGVSVGNEVHGAWHGMHFPYKGGIPGCSMLSGYLTWRNYDYGIFLYGEPSVIIDNVISVENTVGMLPNVWGPHALSHQTADKYVIVRNTLIVGTSPGYDCEHDSILPYARQPYNSIKIQKTPEDGKIGITISQFSSLPAPGPIMTWESPHDYSAINGYTLYHEVTFFGFQETCGKRHHAIMSNEWIGDIIHPMDVRGLHFVSVDEESKLLLNVPTPQWVNPSDCVDMDCDARRQILIRDLDGSLTGAVGGSVLAKAEFEWGGDKRYGLGDYRVPKPATTLPDGTRLDMSVVAPEKGIVRGTPGHSMCSWYGNWNAYKCNDIDYRMLVIESLDADTETRRLSPVALIANGYVNLLNGPMDHGWCLGYTCQERISTFYGIVATGTNYSLYFTSNEPQKLRLHMLNSDPTDAVRVGIFYQRPQRQDVYREGIFINPTNARLQGSEFTLIDKPAGAPDDYFEPPLTSVSGANYFDRERATLFVVLRGSNPVDIIVMRVVKVQIGMKAVSIDDFFKVNLVNNLADLLGIDKSLIRVVNIVSADGSGRRRRRSAGDVSVEIEIADPPQASNTSSNYTGVNKTTSYDELKEIGDSVVENVQTGQLAQQLNTEIVSLSIADPIPEPVDPTGGVRATNETYQQNVTGNSTLRYDEVQAEKEAEEASNVFSFLIPSRLEVVTEPSGGNETVPFTAQPKLKLVDVDGKLVTTLGHGSLSKWTVMATIQNDTGDSMAVLEGNVTVTLVNGWANFTDLSITHNGSDYKLFFYVNKPAASRFNATSQSFEVKERIMYFTVTTQPEDANETVSFGQQPRIEVRDSANGKIVDNTGWKGRRWLFTASLANPADNNGHVNGTAEVDFVEGVASFSNLSIDISGINYILALEVKTDPASSYAFIGNSTAFNVSERMLYLKIAQQPGDCNDTVICGSQPIVEIRNAYPDSLVDNIGWRGRTWSINATMVGAKNSVVNGTTLFPVETNGRVEFQDLRFFDVAQERQMKFTVITEPVSSYSSLSVTSETFNISAREFYLEVITQPDKANQSEIFGVPPVVEVRDLGTRMRGNPLKGYWSISASLKPSDLNGTLSGVLNVTVEEERVEFKNLSVSFYGIGYELVFESNQGHVVNSQPFEVRYVNDYSPIFDPDNGSYSASISEDTSNGTTVITVTATDQDSGSQGDISFSIVAGNTGNKFSIDSSTGVITTIEELDRETTAVFTLTVRASDGAVAEKVRFTDGQVVVTISDINDNAPSFNNPSIATTVKEDAATGDVVIALNAHDPDEGLNSKVLYFIIAGNEAGIFTINSTSGEVQVNASVDLDEEPTPDFNHSLFVLAKDMGTPSMNTSVTVNISIAPVNEFTPQLQHNSSFNFSFAENEPAGDGVFVFDVNATDQDYGEQGRVTFVISSGNDEGKFSLNASTGKLMLISSLDYETSPSYTLTIHTRDSDHEGNVKFAVFTVYVSVLDLNDNAPTFSQPRYEVNVDEDTAVGSDVFTFLASDPDGGLNGLVSYSILVRNSTEFSDGLWSINSSNGKLTLNASLDMDNRKLSTWTHTLVVGAQDAGTPLLSSNTTLIMHVIRKNEFAPSFASSDVSVIVNEDIVEGSVIYNANATDADFGIDGEIVYSITDGNNDLRFMIDSANGIITNDAALDREVQRTYSLIVTATDQATSNRKSGTTTIHISLKDVNDNIPTFFKNFYSKLVDETVTAGGEIITLEANDPDSGSNSELTYSIASGNDLGFFSIESKQGIIRAAKDLDIETQNHTADRTYQLVVFVKDAGTPVPLNSSVPLVITVQNVNDFTPVLDHADNQIIELRENTSIATVIFDVNATDGDYGEDGVLSYSLTAGNSLGTFDIDNVTGVITLAKELDFETVGEHNLEVTVSDRSVDPSKRKKITAHLRVRVINIDDSGMYTAKARLIQAFIASPMNPAGLAGVPHKSFLEVLLVYENGTEMDITSEGDRYTIDDSSKSNGLFSATSNGAPYIEANNQGLFGTGKLIVHVTNVNSVEVNVTVVGSTNLAISAVPYPETSGASKVTELKQVIQGHYQRVLLKVLLGLTNEQVVDVSNKHNTSFTFKNAQQIGGSYEFGPSPSNLFSIEGSGLRGEVSLQAEFARSHAAVLNLSLSSIVSKPVNIVRFGLENVNMTLSGLAMEKTTSVFAEILMSDGSSYFINNFTSYSGLLSFSSSNPASAKIDALSGVVTLMADSSSRVTISASLIANASVTDEFSFYCNVEPRVGEIDIGEKEGPPIPSLDKDDTWKMPIRVNPGSMGILAVQVEIQYDLDDLQLDRATTVLPYKVAGNTVIIFGPIAASEAFSESVGELSFTSKKNGVPGVMVEVFRTVNRELSEVPSKNVTVSPCSKEISGDVDVDCRFDIVDVAFISGYITASSKSRFTDEMKKRMDVNWDEVIDVNDAFFLSLIYLESAKFVTELTYQVPDHNKESSDRCGLELSLKLANKDGSPAVNPQTEVYFIFSHQGADVGAQLARTTFSTGTPQSIDGASFVDGLIKASFANEKFIIATANSELQATDVGVTVLQELPIDGTRHVVAMFPSSNPVSNLDAITWTKNQASFTPQRTLQLSESTATCNENDDDPLVTIPVEFTFEGDYDQVIKGKEEQFQSYCENQLSKIYPDATFSDCRVRKGSIVATFNMTLRQSKKQAMVDNLWDDVKEGLKFEFNGATLTTRPIMRVDGEEKKVVDAPKDEEGMALYIIIIACVVGFSVIFLVVIVIYCRCRRSKVRKINPTPPETPDIFIDSEKYSKGFGVETKYHKPSRSATWSVHSSVESMRSDDQIKRTTPVAFAETVEPAFEEIEEPLPSSKSPKLTSQDDTDRPKPILAFPNVPSKQGTPRTTPHISRKSSPVHSSKGSLRSSEGTDTSPIPPTSPELSVSTTSFRTEIQSPVKSVSALEETLVIGGIFDDDDDDDFDENPREEAMLRRRASSLGENMPGVLMVTGKEHLRIGMVSSGGETPRGGSNTPRRVILDQIVKRRKMQVKVIRPNAEMGILAHMAGIVNAKKGGTLAELREDINRSLPGYLGSRAASISACVVSQLKCGAKSVTLKDMPHTSLFTQVDPVLELRRYNMAPSITRGKGTNRIKSAKNESIMTGIGKERLKSRERSTTLATVSSIAGYHVTKQWSREGSSLIGQYSSKKVNFSSKPLQLSRSNAKPGNSSSKPRGKVGDISSKNKLQADRSGRATEMIKGKLPTTEKRRASETPALLMVTSRKRSLSVPPDGKEHFSITTIVKARSLAMKWRGRQRKQGRKQTILPTITDDRSKFSLCANVKCSPQFEEVIKLLEGDQGVEDVGIDLKSLQLK</sequence>
<feature type="transmembrane region" description="Helical" evidence="18">
    <location>
        <begin position="6080"/>
        <end position="6105"/>
    </location>
</feature>
<dbReference type="InterPro" id="IPR013783">
    <property type="entry name" value="Ig-like_fold"/>
</dbReference>
<dbReference type="InterPro" id="IPR037524">
    <property type="entry name" value="PA14/GLEYA"/>
</dbReference>
<dbReference type="FunFam" id="2.60.40.60:FF:000015">
    <property type="entry name" value="FAT atypical cadherin 1"/>
    <property type="match status" value="4"/>
</dbReference>
<dbReference type="GO" id="GO:0042995">
    <property type="term" value="C:cell projection"/>
    <property type="evidence" value="ECO:0007669"/>
    <property type="project" value="UniProtKB-SubCell"/>
</dbReference>
<evidence type="ECO:0000256" key="17">
    <source>
        <dbReference type="SAM" id="MobiDB-lite"/>
    </source>
</evidence>
<feature type="compositionally biased region" description="Polar residues" evidence="17">
    <location>
        <begin position="6529"/>
        <end position="6548"/>
    </location>
</feature>
<feature type="region of interest" description="Disordered" evidence="17">
    <location>
        <begin position="6183"/>
        <end position="6268"/>
    </location>
</feature>
<dbReference type="InterPro" id="IPR036439">
    <property type="entry name" value="Dockerin_dom_sf"/>
</dbReference>
<evidence type="ECO:0000256" key="4">
    <source>
        <dbReference type="ARBA" id="ARBA00022475"/>
    </source>
</evidence>
<dbReference type="InterPro" id="IPR015919">
    <property type="entry name" value="Cadherin-like_sf"/>
</dbReference>
<dbReference type="PANTHER" id="PTHR46769">
    <property type="entry name" value="POLYCYSTIC KIDNEY AND HEPATIC DISEASE 1 (AUTOSOMAL RECESSIVE)-LIKE 1"/>
    <property type="match status" value="1"/>
</dbReference>
<dbReference type="PROSITE" id="PS50268">
    <property type="entry name" value="CADHERIN_2"/>
    <property type="match status" value="7"/>
</dbReference>
<dbReference type="GO" id="GO:0005509">
    <property type="term" value="F:calcium ion binding"/>
    <property type="evidence" value="ECO:0007669"/>
    <property type="project" value="UniProtKB-UniRule"/>
</dbReference>
<dbReference type="Gene3D" id="1.10.1330.10">
    <property type="entry name" value="Dockerin domain"/>
    <property type="match status" value="1"/>
</dbReference>
<feature type="compositionally biased region" description="Low complexity" evidence="17">
    <location>
        <begin position="6188"/>
        <end position="6197"/>
    </location>
</feature>
<evidence type="ECO:0000259" key="20">
    <source>
        <dbReference type="PROSITE" id="PS51484"/>
    </source>
</evidence>
<feature type="domain" description="Cadherin" evidence="19">
    <location>
        <begin position="4848"/>
        <end position="4960"/>
    </location>
</feature>
<keyword evidence="5" id="KW-0245">EGF-like domain</keyword>
<dbReference type="PROSITE" id="PS51820">
    <property type="entry name" value="PA14"/>
    <property type="match status" value="1"/>
</dbReference>
<feature type="domain" description="PA14" evidence="21">
    <location>
        <begin position="297"/>
        <end position="456"/>
    </location>
</feature>
<dbReference type="FunFam" id="2.60.40.10:FF:000616">
    <property type="entry name" value="PKHD1 like 1"/>
    <property type="match status" value="1"/>
</dbReference>
<organism evidence="22 23">
    <name type="scientific">Stylophora pistillata</name>
    <name type="common">Smooth cauliflower coral</name>
    <dbReference type="NCBI Taxonomy" id="50429"/>
    <lineage>
        <taxon>Eukaryota</taxon>
        <taxon>Metazoa</taxon>
        <taxon>Cnidaria</taxon>
        <taxon>Anthozoa</taxon>
        <taxon>Hexacorallia</taxon>
        <taxon>Scleractinia</taxon>
        <taxon>Astrocoeniina</taxon>
        <taxon>Pocilloporidae</taxon>
        <taxon>Stylophora</taxon>
    </lineage>
</organism>
<keyword evidence="10" id="KW-0130">Cell adhesion</keyword>
<dbReference type="Gene3D" id="2.60.40.420">
    <property type="entry name" value="Cupredoxins - blue copper proteins"/>
    <property type="match status" value="1"/>
</dbReference>
<evidence type="ECO:0000256" key="13">
    <source>
        <dbReference type="ARBA" id="ARBA00023157"/>
    </source>
</evidence>
<keyword evidence="12 18" id="KW-0472">Membrane</keyword>
<dbReference type="InterPro" id="IPR020894">
    <property type="entry name" value="Cadherin_CS"/>
</dbReference>
<dbReference type="Gene3D" id="2.60.40.60">
    <property type="entry name" value="Cadherins"/>
    <property type="match status" value="7"/>
</dbReference>
<dbReference type="SMART" id="SM00758">
    <property type="entry name" value="PA14"/>
    <property type="match status" value="1"/>
</dbReference>
<dbReference type="SUPFAM" id="SSF81296">
    <property type="entry name" value="E set domains"/>
    <property type="match status" value="12"/>
</dbReference>
<evidence type="ECO:0000256" key="16">
    <source>
        <dbReference type="PROSITE-ProRule" id="PRU00043"/>
    </source>
</evidence>
<dbReference type="SMART" id="SM00112">
    <property type="entry name" value="CA"/>
    <property type="match status" value="7"/>
</dbReference>
<dbReference type="InterPro" id="IPR011050">
    <property type="entry name" value="Pectin_lyase_fold/virulence"/>
</dbReference>
<evidence type="ECO:0000256" key="11">
    <source>
        <dbReference type="ARBA" id="ARBA00022989"/>
    </source>
</evidence>
<dbReference type="SMART" id="SM01225">
    <property type="entry name" value="G8"/>
    <property type="match status" value="2"/>
</dbReference>
<dbReference type="CDD" id="cd00102">
    <property type="entry name" value="IPT"/>
    <property type="match status" value="1"/>
</dbReference>
<dbReference type="GO" id="GO:0005886">
    <property type="term" value="C:plasma membrane"/>
    <property type="evidence" value="ECO:0007669"/>
    <property type="project" value="UniProtKB-SubCell"/>
</dbReference>
<dbReference type="Pfam" id="PF10162">
    <property type="entry name" value="G8"/>
    <property type="match status" value="2"/>
</dbReference>
<feature type="domain" description="Cadherin" evidence="19">
    <location>
        <begin position="4739"/>
        <end position="4847"/>
    </location>
</feature>
<accession>A0A2B4S3M0</accession>
<dbReference type="FunFam" id="2.60.40.60:FF:000181">
    <property type="entry name" value="Predicted protein"/>
    <property type="match status" value="1"/>
</dbReference>
<feature type="region of interest" description="Disordered" evidence="17">
    <location>
        <begin position="1402"/>
        <end position="1422"/>
    </location>
</feature>
<dbReference type="CDD" id="cd11304">
    <property type="entry name" value="Cadherin_repeat"/>
    <property type="match status" value="7"/>
</dbReference>
<evidence type="ECO:0000256" key="14">
    <source>
        <dbReference type="ARBA" id="ARBA00023180"/>
    </source>
</evidence>
<feature type="compositionally biased region" description="Basic and acidic residues" evidence="17">
    <location>
        <begin position="6562"/>
        <end position="6587"/>
    </location>
</feature>
<reference evidence="23" key="1">
    <citation type="journal article" date="2017" name="bioRxiv">
        <title>Comparative analysis of the genomes of Stylophora pistillata and Acropora digitifera provides evidence for extensive differences between species of corals.</title>
        <authorList>
            <person name="Voolstra C.R."/>
            <person name="Li Y."/>
            <person name="Liew Y.J."/>
            <person name="Baumgarten S."/>
            <person name="Zoccola D."/>
            <person name="Flot J.-F."/>
            <person name="Tambutte S."/>
            <person name="Allemand D."/>
            <person name="Aranda M."/>
        </authorList>
    </citation>
    <scope>NUCLEOTIDE SEQUENCE [LARGE SCALE GENOMIC DNA]</scope>
</reference>
<evidence type="ECO:0000256" key="7">
    <source>
        <dbReference type="ARBA" id="ARBA00022729"/>
    </source>
</evidence>
<evidence type="ECO:0000256" key="2">
    <source>
        <dbReference type="ARBA" id="ARBA00004236"/>
    </source>
</evidence>
<keyword evidence="7" id="KW-0732">Signal</keyword>
<gene>
    <name evidence="22" type="primary">Pkhd1l1</name>
    <name evidence="22" type="ORF">AWC38_SpisGene12280</name>
</gene>
<evidence type="ECO:0000256" key="15">
    <source>
        <dbReference type="ARBA" id="ARBA00023273"/>
    </source>
</evidence>
<dbReference type="InterPro" id="IPR012334">
    <property type="entry name" value="Pectin_lyas_fold"/>
</dbReference>
<dbReference type="EMBL" id="LSMT01000215">
    <property type="protein sequence ID" value="PFX23197.1"/>
    <property type="molecule type" value="Genomic_DNA"/>
</dbReference>
<evidence type="ECO:0000256" key="1">
    <source>
        <dbReference type="ARBA" id="ARBA00004167"/>
    </source>
</evidence>
<dbReference type="CDD" id="cd00603">
    <property type="entry name" value="IPT_PCSR"/>
    <property type="match status" value="10"/>
</dbReference>
<proteinExistence type="predicted"/>
<feature type="domain" description="G8" evidence="20">
    <location>
        <begin position="3000"/>
        <end position="3123"/>
    </location>
</feature>
<dbReference type="SMART" id="SM00710">
    <property type="entry name" value="PbH1"/>
    <property type="match status" value="8"/>
</dbReference>
<evidence type="ECO:0000256" key="6">
    <source>
        <dbReference type="ARBA" id="ARBA00022692"/>
    </source>
</evidence>
<feature type="domain" description="Cadherin" evidence="19">
    <location>
        <begin position="4961"/>
        <end position="5066"/>
    </location>
</feature>
<feature type="domain" description="Cadherin" evidence="19">
    <location>
        <begin position="4629"/>
        <end position="4737"/>
    </location>
</feature>
<evidence type="ECO:0000259" key="21">
    <source>
        <dbReference type="PROSITE" id="PS51820"/>
    </source>
</evidence>
<evidence type="ECO:0000256" key="8">
    <source>
        <dbReference type="ARBA" id="ARBA00022737"/>
    </source>
</evidence>
<keyword evidence="8" id="KW-0677">Repeat</keyword>
<dbReference type="InterPro" id="IPR014756">
    <property type="entry name" value="Ig_E-set"/>
</dbReference>
<name>A0A2B4S3M0_STYPI</name>
<keyword evidence="4" id="KW-1003">Cell membrane</keyword>
<dbReference type="GO" id="GO:0007156">
    <property type="term" value="P:homophilic cell adhesion via plasma membrane adhesion molecules"/>
    <property type="evidence" value="ECO:0007669"/>
    <property type="project" value="InterPro"/>
</dbReference>
<comment type="caution">
    <text evidence="22">The sequence shown here is derived from an EMBL/GenBank/DDBJ whole genome shotgun (WGS) entry which is preliminary data.</text>
</comment>
<dbReference type="InterPro" id="IPR055401">
    <property type="entry name" value="CEMIP_beta-hel_dom"/>
</dbReference>
<evidence type="ECO:0000256" key="18">
    <source>
        <dbReference type="SAM" id="Phobius"/>
    </source>
</evidence>
<dbReference type="PROSITE" id="PS00232">
    <property type="entry name" value="CADHERIN_1"/>
    <property type="match status" value="3"/>
</dbReference>
<dbReference type="PROSITE" id="PS51484">
    <property type="entry name" value="G8"/>
    <property type="match status" value="2"/>
</dbReference>
<keyword evidence="13" id="KW-1015">Disulfide bond</keyword>
<dbReference type="InterPro" id="IPR019316">
    <property type="entry name" value="G8_domain"/>
</dbReference>
<comment type="subcellular location">
    <subcellularLocation>
        <location evidence="2">Cell membrane</location>
    </subcellularLocation>
    <subcellularLocation>
        <location evidence="3">Cell projection</location>
    </subcellularLocation>
    <subcellularLocation>
        <location evidence="1">Membrane</location>
        <topology evidence="1">Single-pass membrane protein</topology>
    </subcellularLocation>
</comment>
<evidence type="ECO:0000313" key="22">
    <source>
        <dbReference type="EMBL" id="PFX23197.1"/>
    </source>
</evidence>
<feature type="domain" description="Cadherin" evidence="19">
    <location>
        <begin position="5067"/>
        <end position="5177"/>
    </location>
</feature>
<keyword evidence="6 18" id="KW-0812">Transmembrane</keyword>